<reference evidence="3 4" key="1">
    <citation type="submission" date="2016-10" db="EMBL/GenBank/DDBJ databases">
        <authorList>
            <person name="de Groot N.N."/>
        </authorList>
    </citation>
    <scope>NUCLEOTIDE SEQUENCE [LARGE SCALE GENOMIC DNA]</scope>
    <source>
        <strain evidence="3 4">CGMCC 1.12097</strain>
    </source>
</reference>
<dbReference type="SUPFAM" id="SSF53335">
    <property type="entry name" value="S-adenosyl-L-methionine-dependent methyltransferases"/>
    <property type="match status" value="1"/>
</dbReference>
<dbReference type="STRING" id="1165689.SAMN02927914_02221"/>
<dbReference type="Pfam" id="PF13649">
    <property type="entry name" value="Methyltransf_25"/>
    <property type="match status" value="1"/>
</dbReference>
<evidence type="ECO:0000313" key="4">
    <source>
        <dbReference type="Proteomes" id="UP000198588"/>
    </source>
</evidence>
<keyword evidence="1 3" id="KW-0808">Transferase</keyword>
<organism evidence="3 4">
    <name type="scientific">Mesorhizobium qingshengii</name>
    <dbReference type="NCBI Taxonomy" id="1165689"/>
    <lineage>
        <taxon>Bacteria</taxon>
        <taxon>Pseudomonadati</taxon>
        <taxon>Pseudomonadota</taxon>
        <taxon>Alphaproteobacteria</taxon>
        <taxon>Hyphomicrobiales</taxon>
        <taxon>Phyllobacteriaceae</taxon>
        <taxon>Mesorhizobium</taxon>
    </lineage>
</organism>
<dbReference type="InterPro" id="IPR041698">
    <property type="entry name" value="Methyltransf_25"/>
</dbReference>
<gene>
    <name evidence="3" type="ORF">SAMN02927914_02221</name>
</gene>
<dbReference type="OrthoDB" id="5642573at2"/>
<dbReference type="Proteomes" id="UP000198588">
    <property type="component" value="Unassembled WGS sequence"/>
</dbReference>
<accession>A0A1G5XGA0</accession>
<dbReference type="PANTHER" id="PTHR43861:SF3">
    <property type="entry name" value="PUTATIVE (AFU_ORTHOLOGUE AFUA_2G14390)-RELATED"/>
    <property type="match status" value="1"/>
</dbReference>
<name>A0A1G5XGA0_9HYPH</name>
<dbReference type="CDD" id="cd02440">
    <property type="entry name" value="AdoMet_MTases"/>
    <property type="match status" value="1"/>
</dbReference>
<dbReference type="InterPro" id="IPR029063">
    <property type="entry name" value="SAM-dependent_MTases_sf"/>
</dbReference>
<evidence type="ECO:0000259" key="2">
    <source>
        <dbReference type="Pfam" id="PF13649"/>
    </source>
</evidence>
<dbReference type="RefSeq" id="WP_091577629.1">
    <property type="nucleotide sequence ID" value="NZ_FMXM01000006.1"/>
</dbReference>
<sequence>MASQNELAAFTPQREQFSYWAPFLWAHHLLHGTPPSHKIRLEVASCYDAAARGYDDWNWQSVWAKLEWPALSNWIGNPETVLEFGIGTGSVAMRILDKVGSHRLRQYVGVDLSEGMLEVAKIKLGDRVELIKADATTIDLGRKFDFVLMCRILGHVEKPGDLFRSAVNHLNSGGRVVVTDLDPHYPYAATRVPTPSGKMLVPTFKHEGTEVILAAEKAGLRLIHLTCTYTDQARALKGIEPPQSLREASGRLSNVLVFEKTPV</sequence>
<feature type="domain" description="Methyltransferase" evidence="2">
    <location>
        <begin position="81"/>
        <end position="174"/>
    </location>
</feature>
<proteinExistence type="predicted"/>
<evidence type="ECO:0000256" key="1">
    <source>
        <dbReference type="ARBA" id="ARBA00022679"/>
    </source>
</evidence>
<dbReference type="GO" id="GO:0008168">
    <property type="term" value="F:methyltransferase activity"/>
    <property type="evidence" value="ECO:0007669"/>
    <property type="project" value="UniProtKB-KW"/>
</dbReference>
<dbReference type="PANTHER" id="PTHR43861">
    <property type="entry name" value="TRANS-ACONITATE 2-METHYLTRANSFERASE-RELATED"/>
    <property type="match status" value="1"/>
</dbReference>
<protein>
    <submittedName>
        <fullName evidence="3">Methyltransferase domain-containing protein</fullName>
    </submittedName>
</protein>
<dbReference type="Gene3D" id="3.40.50.150">
    <property type="entry name" value="Vaccinia Virus protein VP39"/>
    <property type="match status" value="1"/>
</dbReference>
<dbReference type="EMBL" id="FMXM01000006">
    <property type="protein sequence ID" value="SDA69479.1"/>
    <property type="molecule type" value="Genomic_DNA"/>
</dbReference>
<dbReference type="AlphaFoldDB" id="A0A1G5XGA0"/>
<keyword evidence="3" id="KW-0489">Methyltransferase</keyword>
<dbReference type="GO" id="GO:0032259">
    <property type="term" value="P:methylation"/>
    <property type="evidence" value="ECO:0007669"/>
    <property type="project" value="UniProtKB-KW"/>
</dbReference>
<evidence type="ECO:0000313" key="3">
    <source>
        <dbReference type="EMBL" id="SDA69479.1"/>
    </source>
</evidence>